<dbReference type="GO" id="GO:0006974">
    <property type="term" value="P:DNA damage response"/>
    <property type="evidence" value="ECO:0007669"/>
    <property type="project" value="TreeGrafter"/>
</dbReference>
<evidence type="ECO:0000313" key="2">
    <source>
        <dbReference type="EMBL" id="SMX40291.1"/>
    </source>
</evidence>
<proteinExistence type="predicted"/>
<reference evidence="2 3" key="1">
    <citation type="submission" date="2017-05" db="EMBL/GenBank/DDBJ databases">
        <authorList>
            <person name="Song R."/>
            <person name="Chenine A.L."/>
            <person name="Ruprecht R.M."/>
        </authorList>
    </citation>
    <scope>NUCLEOTIDE SEQUENCE [LARGE SCALE GENOMIC DNA]</scope>
    <source>
        <strain evidence="2 3">CECT 8663</strain>
    </source>
</reference>
<feature type="signal peptide" evidence="1">
    <location>
        <begin position="1"/>
        <end position="18"/>
    </location>
</feature>
<dbReference type="InterPro" id="IPR052022">
    <property type="entry name" value="26kDa_periplasmic_antigen"/>
</dbReference>
<dbReference type="EMBL" id="FXYH01000006">
    <property type="protein sequence ID" value="SMX40291.1"/>
    <property type="molecule type" value="Genomic_DNA"/>
</dbReference>
<dbReference type="Pfam" id="PF04402">
    <property type="entry name" value="SIMPL"/>
    <property type="match status" value="1"/>
</dbReference>
<dbReference type="Gene3D" id="3.30.110.170">
    <property type="entry name" value="Protein of unknown function (DUF541), domain 1"/>
    <property type="match status" value="1"/>
</dbReference>
<dbReference type="Gene3D" id="3.30.70.2970">
    <property type="entry name" value="Protein of unknown function (DUF541), domain 2"/>
    <property type="match status" value="1"/>
</dbReference>
<dbReference type="RefSeq" id="WP_097804480.1">
    <property type="nucleotide sequence ID" value="NZ_FXYH01000006.1"/>
</dbReference>
<sequence>MRALALALALFAANPALADTLSTITVSGEAKVVAAPDMATLSLGATGTGQDALTAMNATSAALEAVIARLQSSGIEDRDIQTSSLQLNRKARWDREKDQEIFQGFEASNMLTIRVRDLSSLSAVLGAVLSDGANNLSGLTWGIQDTQTLEDEARRRAVKDAMTKAALYAEAAGVELGDVMSIRDTADPIVRPSLGRAAPMMAEMASDVPVAAGEIEASANVTMVFEIDD</sequence>
<dbReference type="InterPro" id="IPR007497">
    <property type="entry name" value="SIMPL/DUF541"/>
</dbReference>
<keyword evidence="1" id="KW-0732">Signal</keyword>
<dbReference type="AlphaFoldDB" id="A0A238KBS4"/>
<protein>
    <submittedName>
        <fullName evidence="2">26 kDa periplasmic immunogenic protein</fullName>
    </submittedName>
</protein>
<evidence type="ECO:0000256" key="1">
    <source>
        <dbReference type="SAM" id="SignalP"/>
    </source>
</evidence>
<dbReference type="OrthoDB" id="9813144at2"/>
<name>A0A238KBS4_9RHOB</name>
<feature type="chain" id="PRO_5011991727" evidence="1">
    <location>
        <begin position="19"/>
        <end position="229"/>
    </location>
</feature>
<gene>
    <name evidence="2" type="ORF">PEV8663_01969</name>
</gene>
<keyword evidence="3" id="KW-1185">Reference proteome</keyword>
<evidence type="ECO:0000313" key="3">
    <source>
        <dbReference type="Proteomes" id="UP000220836"/>
    </source>
</evidence>
<organism evidence="2 3">
    <name type="scientific">Pelagimonas varians</name>
    <dbReference type="NCBI Taxonomy" id="696760"/>
    <lineage>
        <taxon>Bacteria</taxon>
        <taxon>Pseudomonadati</taxon>
        <taxon>Pseudomonadota</taxon>
        <taxon>Alphaproteobacteria</taxon>
        <taxon>Rhodobacterales</taxon>
        <taxon>Roseobacteraceae</taxon>
        <taxon>Pelagimonas</taxon>
    </lineage>
</organism>
<dbReference type="PANTHER" id="PTHR34387:SF1">
    <property type="entry name" value="PERIPLASMIC IMMUNOGENIC PROTEIN"/>
    <property type="match status" value="1"/>
</dbReference>
<accession>A0A238KBS4</accession>
<dbReference type="Proteomes" id="UP000220836">
    <property type="component" value="Unassembled WGS sequence"/>
</dbReference>
<dbReference type="PANTHER" id="PTHR34387">
    <property type="entry name" value="SLR1258 PROTEIN"/>
    <property type="match status" value="1"/>
</dbReference>